<dbReference type="SUPFAM" id="SSF56935">
    <property type="entry name" value="Porins"/>
    <property type="match status" value="1"/>
</dbReference>
<evidence type="ECO:0000313" key="15">
    <source>
        <dbReference type="Proteomes" id="UP000001231"/>
    </source>
</evidence>
<feature type="signal peptide" evidence="11">
    <location>
        <begin position="1"/>
        <end position="20"/>
    </location>
</feature>
<dbReference type="InterPro" id="IPR012910">
    <property type="entry name" value="Plug_dom"/>
</dbReference>
<feature type="domain" description="TonB-dependent receptor-like beta-barrel" evidence="12">
    <location>
        <begin position="315"/>
        <end position="739"/>
    </location>
</feature>
<dbReference type="STRING" id="523791.Kkor_2509"/>
<organism evidence="14 15">
    <name type="scientific">Kangiella koreensis (strain DSM 16069 / JCM 12317 / KCTC 12182 / SW-125)</name>
    <dbReference type="NCBI Taxonomy" id="523791"/>
    <lineage>
        <taxon>Bacteria</taxon>
        <taxon>Pseudomonadati</taxon>
        <taxon>Pseudomonadota</taxon>
        <taxon>Gammaproteobacteria</taxon>
        <taxon>Kangiellales</taxon>
        <taxon>Kangiellaceae</taxon>
        <taxon>Kangiella</taxon>
    </lineage>
</organism>
<keyword evidence="5 9" id="KW-0798">TonB box</keyword>
<dbReference type="SUPFAM" id="SSF49452">
    <property type="entry name" value="Starch-binding domain-like"/>
    <property type="match status" value="1"/>
</dbReference>
<name>C7R9P9_KANKD</name>
<dbReference type="Pfam" id="PF13620">
    <property type="entry name" value="CarboxypepD_reg"/>
    <property type="match status" value="1"/>
</dbReference>
<dbReference type="Pfam" id="PF00593">
    <property type="entry name" value="TonB_dep_Rec_b-barrel"/>
    <property type="match status" value="1"/>
</dbReference>
<keyword evidence="7 8" id="KW-0998">Cell outer membrane</keyword>
<dbReference type="InterPro" id="IPR000531">
    <property type="entry name" value="Beta-barrel_TonB"/>
</dbReference>
<dbReference type="GO" id="GO:0030246">
    <property type="term" value="F:carbohydrate binding"/>
    <property type="evidence" value="ECO:0007669"/>
    <property type="project" value="InterPro"/>
</dbReference>
<protein>
    <submittedName>
        <fullName evidence="14">TonB-dependent receptor</fullName>
    </submittedName>
</protein>
<dbReference type="PROSITE" id="PS52016">
    <property type="entry name" value="TONB_DEPENDENT_REC_3"/>
    <property type="match status" value="1"/>
</dbReference>
<dbReference type="PANTHER" id="PTHR30069:SF40">
    <property type="entry name" value="TONB-DEPENDENT RECEPTOR NMB0964-RELATED"/>
    <property type="match status" value="1"/>
</dbReference>
<keyword evidence="6 8" id="KW-0472">Membrane</keyword>
<evidence type="ECO:0000313" key="14">
    <source>
        <dbReference type="EMBL" id="ACV27918.1"/>
    </source>
</evidence>
<keyword evidence="15" id="KW-1185">Reference proteome</keyword>
<evidence type="ECO:0000259" key="12">
    <source>
        <dbReference type="Pfam" id="PF00593"/>
    </source>
</evidence>
<evidence type="ECO:0000256" key="9">
    <source>
        <dbReference type="RuleBase" id="RU003357"/>
    </source>
</evidence>
<dbReference type="Proteomes" id="UP000001231">
    <property type="component" value="Chromosome"/>
</dbReference>
<evidence type="ECO:0000256" key="3">
    <source>
        <dbReference type="ARBA" id="ARBA00022452"/>
    </source>
</evidence>
<sequence length="770" mass="84348">MKYSAIALLLSAALSQQAQAADNSTLSGVLQDSEGKPLANVEVFISSHNQSATTDENGRFEFSDLETGRYVLDIKGGKQGHINKAVQHTGESLTVTVDYSDTQTLVITGNPLEHTILEMAAPAVIVSGDELTQKRGINIGETLAEVPGVNLSSFGAGAGRPVIRGQQGNRVTVLSNNSTTQDASNASPDHWISAEPLLAKRVEILKGPATLLYGGGAVGGAVNVVDNRIPTELPDGIEGGVEVRMGDSATGERSTVGTFSTANGGLAFNIDAFKSETDELEIPGFAESYYLREQEEAEGEAGHDEEASGILENSDTDSEGGSVGFSYITDAGYWGVSYSDYKRNYGLPGHAEHHDEEGEHEEEHGEEAVRLDLHKKRWDMKGRWNTPFDGFKSLNLHFASTDYQHQEIEGAEIGTTFLNDAQETRLELVHDAWSGWQGAFGLQYSDSDFVTLGDEAYIPASNTEKLGLFWLEEYEVGQWHTELGARYDKQTITTDLFGQRDDNAFSFAFGSLLHIDEHWTLPINITRAQRIAAVEELYSNAGNDEANYVPHLATATIEVGNPNLSKETANNIDIGVRYNSDVVSASVAMFHNRINDYIFLAHEEHEPAPGEVHDHEEFPVFKYQQADATFEGAEAEINWTLATDGLAVVRTGLFGDYTVAKLDDGSYLPRIPAKRFGGSIGLDYDMFTSNITAIKVFDQDRLAEDELPTDGYTLINLDLGYNVFFDDSELFLFLRGQNLADAEIRDHASFLKDRAPRAGRSLTAGFRWTF</sequence>
<dbReference type="InterPro" id="IPR039426">
    <property type="entry name" value="TonB-dep_rcpt-like"/>
</dbReference>
<dbReference type="PANTHER" id="PTHR30069">
    <property type="entry name" value="TONB-DEPENDENT OUTER MEMBRANE RECEPTOR"/>
    <property type="match status" value="1"/>
</dbReference>
<evidence type="ECO:0000256" key="8">
    <source>
        <dbReference type="PROSITE-ProRule" id="PRU01360"/>
    </source>
</evidence>
<evidence type="ECO:0000256" key="2">
    <source>
        <dbReference type="ARBA" id="ARBA00022448"/>
    </source>
</evidence>
<dbReference type="OrthoDB" id="9795928at2"/>
<keyword evidence="3 8" id="KW-1134">Transmembrane beta strand</keyword>
<feature type="domain" description="TonB-dependent receptor plug" evidence="13">
    <location>
        <begin position="118"/>
        <end position="221"/>
    </location>
</feature>
<dbReference type="GO" id="GO:0044718">
    <property type="term" value="P:siderophore transmembrane transport"/>
    <property type="evidence" value="ECO:0007669"/>
    <property type="project" value="TreeGrafter"/>
</dbReference>
<feature type="compositionally biased region" description="Basic and acidic residues" evidence="10">
    <location>
        <begin position="294"/>
        <end position="306"/>
    </location>
</feature>
<dbReference type="Gene3D" id="2.40.170.20">
    <property type="entry name" value="TonB-dependent receptor, beta-barrel domain"/>
    <property type="match status" value="1"/>
</dbReference>
<evidence type="ECO:0000256" key="7">
    <source>
        <dbReference type="ARBA" id="ARBA00023237"/>
    </source>
</evidence>
<evidence type="ECO:0000256" key="5">
    <source>
        <dbReference type="ARBA" id="ARBA00023077"/>
    </source>
</evidence>
<dbReference type="eggNOG" id="COG4206">
    <property type="taxonomic scope" value="Bacteria"/>
</dbReference>
<comment type="similarity">
    <text evidence="8 9">Belongs to the TonB-dependent receptor family.</text>
</comment>
<evidence type="ECO:0000256" key="1">
    <source>
        <dbReference type="ARBA" id="ARBA00004571"/>
    </source>
</evidence>
<evidence type="ECO:0000256" key="10">
    <source>
        <dbReference type="SAM" id="MobiDB-lite"/>
    </source>
</evidence>
<proteinExistence type="inferred from homology"/>
<feature type="chain" id="PRO_5002981351" evidence="11">
    <location>
        <begin position="21"/>
        <end position="770"/>
    </location>
</feature>
<gene>
    <name evidence="14" type="ordered locus">Kkor_2509</name>
</gene>
<dbReference type="InterPro" id="IPR036942">
    <property type="entry name" value="Beta-barrel_TonB_sf"/>
</dbReference>
<dbReference type="KEGG" id="kko:Kkor_2509"/>
<dbReference type="RefSeq" id="WP_015781523.1">
    <property type="nucleotide sequence ID" value="NC_013166.1"/>
</dbReference>
<dbReference type="Pfam" id="PF07715">
    <property type="entry name" value="Plug"/>
    <property type="match status" value="1"/>
</dbReference>
<evidence type="ECO:0000256" key="6">
    <source>
        <dbReference type="ARBA" id="ARBA00023136"/>
    </source>
</evidence>
<dbReference type="AlphaFoldDB" id="C7R9P9"/>
<evidence type="ECO:0000259" key="13">
    <source>
        <dbReference type="Pfam" id="PF07715"/>
    </source>
</evidence>
<reference evidence="14 15" key="1">
    <citation type="journal article" date="2009" name="Stand. Genomic Sci.">
        <title>Complete genome sequence of Kangiella koreensis type strain (SW-125).</title>
        <authorList>
            <person name="Han C."/>
            <person name="Sikorski J."/>
            <person name="Lapidus A."/>
            <person name="Nolan M."/>
            <person name="Glavina Del Rio T."/>
            <person name="Tice H."/>
            <person name="Cheng J.F."/>
            <person name="Lucas S."/>
            <person name="Chen F."/>
            <person name="Copeland A."/>
            <person name="Ivanova N."/>
            <person name="Mavromatis K."/>
            <person name="Ovchinnikova G."/>
            <person name="Pati A."/>
            <person name="Bruce D."/>
            <person name="Goodwin L."/>
            <person name="Pitluck S."/>
            <person name="Chen A."/>
            <person name="Palaniappan K."/>
            <person name="Land M."/>
            <person name="Hauser L."/>
            <person name="Chang Y.J."/>
            <person name="Jeffries C.D."/>
            <person name="Chain P."/>
            <person name="Saunders E."/>
            <person name="Brettin T."/>
            <person name="Goker M."/>
            <person name="Tindall B.J."/>
            <person name="Bristow J."/>
            <person name="Eisen J.A."/>
            <person name="Markowitz V."/>
            <person name="Hugenholtz P."/>
            <person name="Kyrpides N.C."/>
            <person name="Klenk H.P."/>
            <person name="Detter J.C."/>
        </authorList>
    </citation>
    <scope>NUCLEOTIDE SEQUENCE [LARGE SCALE GENOMIC DNA]</scope>
    <source>
        <strain evidence="15">DSM 16069 / KCTC 12182 / SW-125</strain>
    </source>
</reference>
<keyword evidence="2 8" id="KW-0813">Transport</keyword>
<comment type="subcellular location">
    <subcellularLocation>
        <location evidence="1 8">Cell outer membrane</location>
        <topology evidence="1 8">Multi-pass membrane protein</topology>
    </subcellularLocation>
</comment>
<dbReference type="Gene3D" id="2.60.40.1120">
    <property type="entry name" value="Carboxypeptidase-like, regulatory domain"/>
    <property type="match status" value="1"/>
</dbReference>
<accession>C7R9P9</accession>
<dbReference type="InterPro" id="IPR013784">
    <property type="entry name" value="Carb-bd-like_fold"/>
</dbReference>
<feature type="region of interest" description="Disordered" evidence="10">
    <location>
        <begin position="294"/>
        <end position="320"/>
    </location>
</feature>
<dbReference type="InParanoid" id="C7R9P9"/>
<dbReference type="EMBL" id="CP001707">
    <property type="protein sequence ID" value="ACV27918.1"/>
    <property type="molecule type" value="Genomic_DNA"/>
</dbReference>
<dbReference type="GO" id="GO:0015344">
    <property type="term" value="F:siderophore uptake transmembrane transporter activity"/>
    <property type="evidence" value="ECO:0007669"/>
    <property type="project" value="TreeGrafter"/>
</dbReference>
<evidence type="ECO:0000256" key="11">
    <source>
        <dbReference type="SAM" id="SignalP"/>
    </source>
</evidence>
<dbReference type="GO" id="GO:0009279">
    <property type="term" value="C:cell outer membrane"/>
    <property type="evidence" value="ECO:0007669"/>
    <property type="project" value="UniProtKB-SubCell"/>
</dbReference>
<keyword evidence="14" id="KW-0675">Receptor</keyword>
<dbReference type="Gene3D" id="2.170.130.10">
    <property type="entry name" value="TonB-dependent receptor, plug domain"/>
    <property type="match status" value="1"/>
</dbReference>
<keyword evidence="11" id="KW-0732">Signal</keyword>
<evidence type="ECO:0000256" key="4">
    <source>
        <dbReference type="ARBA" id="ARBA00022692"/>
    </source>
</evidence>
<dbReference type="InterPro" id="IPR037066">
    <property type="entry name" value="Plug_dom_sf"/>
</dbReference>
<dbReference type="HOGENOM" id="CLU_008287_10_1_6"/>
<keyword evidence="4 8" id="KW-0812">Transmembrane</keyword>